<evidence type="ECO:0000313" key="10">
    <source>
        <dbReference type="Proteomes" id="UP000270190"/>
    </source>
</evidence>
<feature type="region of interest" description="Disordered" evidence="6">
    <location>
        <begin position="1"/>
        <end position="27"/>
    </location>
</feature>
<evidence type="ECO:0000256" key="3">
    <source>
        <dbReference type="ARBA" id="ARBA00022525"/>
    </source>
</evidence>
<dbReference type="AlphaFoldDB" id="A0A2X0QJQ4"/>
<feature type="domain" description="Gram-positive cocci surface proteins LPxTG" evidence="8">
    <location>
        <begin position="18"/>
        <end position="54"/>
    </location>
</feature>
<keyword evidence="7" id="KW-0812">Transmembrane</keyword>
<evidence type="ECO:0000313" key="9">
    <source>
        <dbReference type="EMBL" id="SPP28413.1"/>
    </source>
</evidence>
<feature type="compositionally biased region" description="Gly residues" evidence="6">
    <location>
        <begin position="1"/>
        <end position="10"/>
    </location>
</feature>
<name>A0A2X0QJQ4_BROTH</name>
<keyword evidence="2" id="KW-0134">Cell wall</keyword>
<evidence type="ECO:0000256" key="7">
    <source>
        <dbReference type="SAM" id="Phobius"/>
    </source>
</evidence>
<evidence type="ECO:0000256" key="6">
    <source>
        <dbReference type="SAM" id="MobiDB-lite"/>
    </source>
</evidence>
<dbReference type="Proteomes" id="UP000270190">
    <property type="component" value="Unassembled WGS sequence"/>
</dbReference>
<keyword evidence="5" id="KW-0572">Peptidoglycan-anchor</keyword>
<evidence type="ECO:0000256" key="2">
    <source>
        <dbReference type="ARBA" id="ARBA00022512"/>
    </source>
</evidence>
<dbReference type="EMBL" id="OUNC01000012">
    <property type="protein sequence ID" value="SPP28413.1"/>
    <property type="molecule type" value="Genomic_DNA"/>
</dbReference>
<keyword evidence="3" id="KW-0964">Secreted</keyword>
<keyword evidence="4" id="KW-0732">Signal</keyword>
<dbReference type="NCBIfam" id="TIGR01167">
    <property type="entry name" value="LPXTG_anchor"/>
    <property type="match status" value="1"/>
</dbReference>
<gene>
    <name evidence="9" type="ORF">BTBSAS_20283</name>
</gene>
<sequence length="59" mass="6195">MHDSSSGGGNANEVGDNTNNKSQTLPHTGDGSFSDWLFLLGLVSLVSGSVFIKQKISKN</sequence>
<keyword evidence="7" id="KW-1133">Transmembrane helix</keyword>
<organism evidence="9 10">
    <name type="scientific">Brochothrix thermosphacta</name>
    <name type="common">Microbacterium thermosphactum</name>
    <dbReference type="NCBI Taxonomy" id="2756"/>
    <lineage>
        <taxon>Bacteria</taxon>
        <taxon>Bacillati</taxon>
        <taxon>Bacillota</taxon>
        <taxon>Bacilli</taxon>
        <taxon>Bacillales</taxon>
        <taxon>Listeriaceae</taxon>
        <taxon>Brochothrix</taxon>
    </lineage>
</organism>
<feature type="transmembrane region" description="Helical" evidence="7">
    <location>
        <begin position="36"/>
        <end position="52"/>
    </location>
</feature>
<evidence type="ECO:0000256" key="5">
    <source>
        <dbReference type="ARBA" id="ARBA00023088"/>
    </source>
</evidence>
<comment type="subcellular location">
    <subcellularLocation>
        <location evidence="1">Secreted</location>
        <location evidence="1">Cell wall</location>
        <topology evidence="1">Peptidoglycan-anchor</topology>
    </subcellularLocation>
</comment>
<reference evidence="10" key="1">
    <citation type="submission" date="2018-04" db="EMBL/GenBank/DDBJ databases">
        <authorList>
            <person name="Illikoud N."/>
        </authorList>
    </citation>
    <scope>NUCLEOTIDE SEQUENCE [LARGE SCALE GENOMIC DNA]</scope>
</reference>
<proteinExistence type="predicted"/>
<dbReference type="Pfam" id="PF00746">
    <property type="entry name" value="Gram_pos_anchor"/>
    <property type="match status" value="1"/>
</dbReference>
<accession>A0A2X0QJQ4</accession>
<feature type="compositionally biased region" description="Polar residues" evidence="6">
    <location>
        <begin position="15"/>
        <end position="26"/>
    </location>
</feature>
<dbReference type="InterPro" id="IPR019931">
    <property type="entry name" value="LPXTG_anchor"/>
</dbReference>
<evidence type="ECO:0000256" key="1">
    <source>
        <dbReference type="ARBA" id="ARBA00004168"/>
    </source>
</evidence>
<evidence type="ECO:0000259" key="8">
    <source>
        <dbReference type="Pfam" id="PF00746"/>
    </source>
</evidence>
<keyword evidence="7" id="KW-0472">Membrane</keyword>
<protein>
    <recommendedName>
        <fullName evidence="8">Gram-positive cocci surface proteins LPxTG domain-containing protein</fullName>
    </recommendedName>
</protein>
<evidence type="ECO:0000256" key="4">
    <source>
        <dbReference type="ARBA" id="ARBA00022729"/>
    </source>
</evidence>